<dbReference type="GO" id="GO:0007165">
    <property type="term" value="P:signal transduction"/>
    <property type="evidence" value="ECO:0007669"/>
    <property type="project" value="InterPro"/>
</dbReference>
<dbReference type="PANTHER" id="PTHR46270:SF2">
    <property type="entry name" value="TIR DOMAIN-CONTAINING PROTEIN"/>
    <property type="match status" value="1"/>
</dbReference>
<organism evidence="2 3">
    <name type="scientific">Rotaria sordida</name>
    <dbReference type="NCBI Taxonomy" id="392033"/>
    <lineage>
        <taxon>Eukaryota</taxon>
        <taxon>Metazoa</taxon>
        <taxon>Spiralia</taxon>
        <taxon>Gnathifera</taxon>
        <taxon>Rotifera</taxon>
        <taxon>Eurotatoria</taxon>
        <taxon>Bdelloidea</taxon>
        <taxon>Philodinida</taxon>
        <taxon>Philodinidae</taxon>
        <taxon>Rotaria</taxon>
    </lineage>
</organism>
<dbReference type="EMBL" id="CAJOAX010001610">
    <property type="protein sequence ID" value="CAF3730650.1"/>
    <property type="molecule type" value="Genomic_DNA"/>
</dbReference>
<dbReference type="SUPFAM" id="SSF52200">
    <property type="entry name" value="Toll/Interleukin receptor TIR domain"/>
    <property type="match status" value="1"/>
</dbReference>
<sequence length="317" mass="36504">MMNTTLNANQLNHKKTDETSTDKLLDEALLTWHMTFHNRQKDGVDNYKAVKIAELLDRIIDNSSVANKFSLNCESVVNNSTTDPSKHFLKDASENHDSTADRCESFPEQAADHFSVLSTVSNTTIYVAAQDNQQQKRHIMISYNRSSRDICQKLYDRLIEKNYKVWMDLSDMGDDILASMARAVENSYIVLLCINQQYYTKLIRQITYVENRLSLQPRRTPTPSSMINSMQSVRMSTSDTIISSVTNNVYSRRFDDIICKYKKSISKEHYELNQLQQNELSSLIIKLREELFCDAPPVLSNSKKSDDVIEKHHCGNH</sequence>
<evidence type="ECO:0000313" key="2">
    <source>
        <dbReference type="EMBL" id="CAF3730650.1"/>
    </source>
</evidence>
<dbReference type="InterPro" id="IPR035897">
    <property type="entry name" value="Toll_tir_struct_dom_sf"/>
</dbReference>
<dbReference type="AlphaFoldDB" id="A0A818WWQ9"/>
<accession>A0A818WWQ9</accession>
<dbReference type="Gene3D" id="3.40.50.10140">
    <property type="entry name" value="Toll/interleukin-1 receptor homology (TIR) domain"/>
    <property type="match status" value="1"/>
</dbReference>
<dbReference type="InterPro" id="IPR000157">
    <property type="entry name" value="TIR_dom"/>
</dbReference>
<dbReference type="Proteomes" id="UP000663823">
    <property type="component" value="Unassembled WGS sequence"/>
</dbReference>
<gene>
    <name evidence="2" type="ORF">OTI717_LOCUS14420</name>
</gene>
<evidence type="ECO:0000313" key="3">
    <source>
        <dbReference type="Proteomes" id="UP000663823"/>
    </source>
</evidence>
<name>A0A818WWQ9_9BILA</name>
<reference evidence="2" key="1">
    <citation type="submission" date="2021-02" db="EMBL/GenBank/DDBJ databases">
        <authorList>
            <person name="Nowell W R."/>
        </authorList>
    </citation>
    <scope>NUCLEOTIDE SEQUENCE</scope>
</reference>
<comment type="caution">
    <text evidence="2">The sequence shown here is derived from an EMBL/GenBank/DDBJ whole genome shotgun (WGS) entry which is preliminary data.</text>
</comment>
<evidence type="ECO:0000259" key="1">
    <source>
        <dbReference type="Pfam" id="PF13676"/>
    </source>
</evidence>
<feature type="domain" description="TIR" evidence="1">
    <location>
        <begin position="139"/>
        <end position="202"/>
    </location>
</feature>
<protein>
    <recommendedName>
        <fullName evidence="1">TIR domain-containing protein</fullName>
    </recommendedName>
</protein>
<proteinExistence type="predicted"/>
<dbReference type="Pfam" id="PF13676">
    <property type="entry name" value="TIR_2"/>
    <property type="match status" value="1"/>
</dbReference>
<dbReference type="PANTHER" id="PTHR46270">
    <property type="entry name" value="ARMADILLO-TYPE FOLD-RELATED"/>
    <property type="match status" value="1"/>
</dbReference>